<dbReference type="PANTHER" id="PTHR47504:SF5">
    <property type="entry name" value="RIGHT ORIGIN-BINDING PROTEIN"/>
    <property type="match status" value="1"/>
</dbReference>
<dbReference type="InterPro" id="IPR050959">
    <property type="entry name" value="MarA-like"/>
</dbReference>
<name>A0ABV9KRQ1_9BACT</name>
<gene>
    <name evidence="5" type="ORF">ACFO6W_02940</name>
</gene>
<dbReference type="PROSITE" id="PS01124">
    <property type="entry name" value="HTH_ARAC_FAMILY_2"/>
    <property type="match status" value="1"/>
</dbReference>
<accession>A0ABV9KRQ1</accession>
<reference evidence="6" key="1">
    <citation type="journal article" date="2019" name="Int. J. Syst. Evol. Microbiol.">
        <title>The Global Catalogue of Microorganisms (GCM) 10K type strain sequencing project: providing services to taxonomists for standard genome sequencing and annotation.</title>
        <authorList>
            <consortium name="The Broad Institute Genomics Platform"/>
            <consortium name="The Broad Institute Genome Sequencing Center for Infectious Disease"/>
            <person name="Wu L."/>
            <person name="Ma J."/>
        </authorList>
    </citation>
    <scope>NUCLEOTIDE SEQUENCE [LARGE SCALE GENOMIC DNA]</scope>
    <source>
        <strain evidence="6">CCUG 66188</strain>
    </source>
</reference>
<dbReference type="SMART" id="SM00342">
    <property type="entry name" value="HTH_ARAC"/>
    <property type="match status" value="1"/>
</dbReference>
<dbReference type="PANTHER" id="PTHR47504">
    <property type="entry name" value="RIGHT ORIGIN-BINDING PROTEIN"/>
    <property type="match status" value="1"/>
</dbReference>
<comment type="caution">
    <text evidence="5">The sequence shown here is derived from an EMBL/GenBank/DDBJ whole genome shotgun (WGS) entry which is preliminary data.</text>
</comment>
<keyword evidence="3" id="KW-0804">Transcription</keyword>
<evidence type="ECO:0000259" key="4">
    <source>
        <dbReference type="PROSITE" id="PS01124"/>
    </source>
</evidence>
<dbReference type="SUPFAM" id="SSF46689">
    <property type="entry name" value="Homeodomain-like"/>
    <property type="match status" value="1"/>
</dbReference>
<evidence type="ECO:0000256" key="3">
    <source>
        <dbReference type="ARBA" id="ARBA00023163"/>
    </source>
</evidence>
<evidence type="ECO:0000256" key="1">
    <source>
        <dbReference type="ARBA" id="ARBA00023015"/>
    </source>
</evidence>
<dbReference type="InterPro" id="IPR009057">
    <property type="entry name" value="Homeodomain-like_sf"/>
</dbReference>
<organism evidence="5 6">
    <name type="scientific">Dysgonomonas termitidis</name>
    <dbReference type="NCBI Taxonomy" id="1516126"/>
    <lineage>
        <taxon>Bacteria</taxon>
        <taxon>Pseudomonadati</taxon>
        <taxon>Bacteroidota</taxon>
        <taxon>Bacteroidia</taxon>
        <taxon>Bacteroidales</taxon>
        <taxon>Dysgonomonadaceae</taxon>
        <taxon>Dysgonomonas</taxon>
    </lineage>
</organism>
<dbReference type="InterPro" id="IPR018060">
    <property type="entry name" value="HTH_AraC"/>
</dbReference>
<protein>
    <submittedName>
        <fullName evidence="5">Helix-turn-helix domain-containing protein</fullName>
    </submittedName>
</protein>
<proteinExistence type="predicted"/>
<dbReference type="Pfam" id="PF12833">
    <property type="entry name" value="HTH_18"/>
    <property type="match status" value="1"/>
</dbReference>
<keyword evidence="1" id="KW-0805">Transcription regulation</keyword>
<dbReference type="Proteomes" id="UP001596023">
    <property type="component" value="Unassembled WGS sequence"/>
</dbReference>
<keyword evidence="6" id="KW-1185">Reference proteome</keyword>
<dbReference type="InterPro" id="IPR011051">
    <property type="entry name" value="RmlC_Cupin_sf"/>
</dbReference>
<evidence type="ECO:0000313" key="5">
    <source>
        <dbReference type="EMBL" id="MFC4672643.1"/>
    </source>
</evidence>
<evidence type="ECO:0000313" key="6">
    <source>
        <dbReference type="Proteomes" id="UP001596023"/>
    </source>
</evidence>
<feature type="non-terminal residue" evidence="5">
    <location>
        <position position="1"/>
    </location>
</feature>
<dbReference type="SUPFAM" id="SSF51182">
    <property type="entry name" value="RmlC-like cupins"/>
    <property type="match status" value="1"/>
</dbReference>
<evidence type="ECO:0000256" key="2">
    <source>
        <dbReference type="ARBA" id="ARBA00023125"/>
    </source>
</evidence>
<sequence>KQTQNQLNMDLSYLNEHMACRNCQSCDKGTRPAIETKEISTGSSHKQQALQSKIIFLLRGEITYSFGMYNNRRMRCGQALYLPVGYNFSYRAESGALLLFIRPYSKLQFCDCYRLEDLVHRTPDTGTDSPYLLEMKEPVKGYTDMLAYCIRKGLCCGYYNELKINELLYLLGEFYSKEELALFFHEALSGDPGFSLYVMNNYHNYHSLSELAAAMNMSLSGIEKRFRKVFNISGYKWMNQHRAKKIYHALCTGDKSLNELRAEFGFASKASFSRYCKQHLGEPPGGIRQHHRFGCEIGKESVKMDNRI</sequence>
<dbReference type="RefSeq" id="WP_379993832.1">
    <property type="nucleotide sequence ID" value="NZ_JBHSGN010000020.1"/>
</dbReference>
<dbReference type="EMBL" id="JBHSGN010000020">
    <property type="protein sequence ID" value="MFC4672643.1"/>
    <property type="molecule type" value="Genomic_DNA"/>
</dbReference>
<dbReference type="Gene3D" id="1.10.10.60">
    <property type="entry name" value="Homeodomain-like"/>
    <property type="match status" value="1"/>
</dbReference>
<keyword evidence="2" id="KW-0238">DNA-binding</keyword>
<feature type="domain" description="HTH araC/xylS-type" evidence="4">
    <location>
        <begin position="192"/>
        <end position="290"/>
    </location>
</feature>